<dbReference type="Gene3D" id="1.10.1580.10">
    <property type="match status" value="1"/>
</dbReference>
<evidence type="ECO:0000256" key="3">
    <source>
        <dbReference type="ARBA" id="ARBA00023134"/>
    </source>
</evidence>
<keyword evidence="4" id="KW-0963">Cytoplasm</keyword>
<dbReference type="InterPro" id="IPR019991">
    <property type="entry name" value="GTP-bd_ribosome_bgen"/>
</dbReference>
<dbReference type="GO" id="GO:0005737">
    <property type="term" value="C:cytoplasm"/>
    <property type="evidence" value="ECO:0007669"/>
    <property type="project" value="UniProtKB-SubCell"/>
</dbReference>
<dbReference type="AlphaFoldDB" id="A0A1N6Q0P5"/>
<gene>
    <name evidence="7" type="ORF">SAMN05421834_101278</name>
</gene>
<dbReference type="PIRSF" id="PIRSF006230">
    <property type="entry name" value="MG442"/>
    <property type="match status" value="1"/>
</dbReference>
<comment type="subcellular location">
    <subcellularLocation>
        <location evidence="4">Cytoplasm</location>
    </subcellularLocation>
</comment>
<dbReference type="NCBIfam" id="TIGR03596">
    <property type="entry name" value="GTPase_YlqF"/>
    <property type="match status" value="1"/>
</dbReference>
<dbReference type="SUPFAM" id="SSF52540">
    <property type="entry name" value="P-loop containing nucleoside triphosphate hydrolases"/>
    <property type="match status" value="1"/>
</dbReference>
<evidence type="ECO:0000313" key="8">
    <source>
        <dbReference type="Proteomes" id="UP000185669"/>
    </source>
</evidence>
<evidence type="ECO:0000256" key="1">
    <source>
        <dbReference type="ARBA" id="ARBA00014898"/>
    </source>
</evidence>
<evidence type="ECO:0000256" key="4">
    <source>
        <dbReference type="PIRNR" id="PIRNR006230"/>
    </source>
</evidence>
<accession>A0A1N6Q0P5</accession>
<proteinExistence type="inferred from homology"/>
<dbReference type="GO" id="GO:0006412">
    <property type="term" value="P:translation"/>
    <property type="evidence" value="ECO:0007669"/>
    <property type="project" value="TreeGrafter"/>
</dbReference>
<dbReference type="Gene3D" id="3.40.50.300">
    <property type="entry name" value="P-loop containing nucleotide triphosphate hydrolases"/>
    <property type="match status" value="1"/>
</dbReference>
<dbReference type="PROSITE" id="PS51721">
    <property type="entry name" value="G_CP"/>
    <property type="match status" value="1"/>
</dbReference>
<dbReference type="InterPro" id="IPR006073">
    <property type="entry name" value="GTP-bd"/>
</dbReference>
<evidence type="ECO:0000256" key="2">
    <source>
        <dbReference type="ARBA" id="ARBA00022741"/>
    </source>
</evidence>
<feature type="domain" description="CP-type G" evidence="6">
    <location>
        <begin position="10"/>
        <end position="178"/>
    </location>
</feature>
<sequence length="294" mass="32851">MIQWYPGHMAKAKRILKEDLKLVDIVIEVADARVPISSQNPDLRKLINEQAKVTVLNKKDLADPAYNQKWINYFQKQTGEDAVLLNSLTGEGVSELKSILNNTYDQIASKLSKKGRNPRRLRAMIIGIPNVGKSALINLLAGSNITTIGNKPGVTRGRQWVNVSKKVRLLDTPGILWPKFSSEDKAYKLALTGAVDNDIFDFELAAYKLIKFIIEINEDILLDAYSLDYLEAHPYDILADIARKRGCLMTGGKVDRNRAAGIIINDFRDGRLGQITLEKPAEAENLKAADHNEK</sequence>
<name>A0A1N6Q0P5_9FIRM</name>
<dbReference type="InterPro" id="IPR030378">
    <property type="entry name" value="G_CP_dom"/>
</dbReference>
<comment type="similarity">
    <text evidence="4">Belongs to the TRAFAC class YlqF/YawG GTPase family. MTG1 subfamily.</text>
</comment>
<protein>
    <recommendedName>
        <fullName evidence="1 4">Ribosome biogenesis GTPase A</fullName>
    </recommendedName>
</protein>
<dbReference type="RefSeq" id="WP_084566041.1">
    <property type="nucleotide sequence ID" value="NZ_FTNC01000001.1"/>
</dbReference>
<dbReference type="GO" id="GO:0005525">
    <property type="term" value="F:GTP binding"/>
    <property type="evidence" value="ECO:0007669"/>
    <property type="project" value="UniProtKB-KW"/>
</dbReference>
<feature type="binding site" evidence="5">
    <location>
        <position position="174"/>
    </location>
    <ligand>
        <name>GTP</name>
        <dbReference type="ChEBI" id="CHEBI:37565"/>
    </ligand>
</feature>
<feature type="binding site" evidence="5">
    <location>
        <begin position="86"/>
        <end position="87"/>
    </location>
    <ligand>
        <name>GTP</name>
        <dbReference type="ChEBI" id="CHEBI:37565"/>
    </ligand>
</feature>
<reference evidence="8" key="1">
    <citation type="submission" date="2017-01" db="EMBL/GenBank/DDBJ databases">
        <authorList>
            <person name="Varghese N."/>
            <person name="Submissions S."/>
        </authorList>
    </citation>
    <scope>NUCLEOTIDE SEQUENCE [LARGE SCALE GENOMIC DNA]</scope>
    <source>
        <strain evidence="8">ATCC 700103</strain>
    </source>
</reference>
<dbReference type="STRING" id="56779.SAMN05421834_101278"/>
<keyword evidence="2 4" id="KW-0547">Nucleotide-binding</keyword>
<keyword evidence="3 4" id="KW-0342">GTP-binding</keyword>
<dbReference type="Proteomes" id="UP000185669">
    <property type="component" value="Unassembled WGS sequence"/>
</dbReference>
<evidence type="ECO:0000313" key="7">
    <source>
        <dbReference type="EMBL" id="SIQ10112.1"/>
    </source>
</evidence>
<dbReference type="InterPro" id="IPR016478">
    <property type="entry name" value="GTPase_MTG1"/>
</dbReference>
<evidence type="ECO:0000259" key="6">
    <source>
        <dbReference type="PROSITE" id="PS51721"/>
    </source>
</evidence>
<keyword evidence="8" id="KW-1185">Reference proteome</keyword>
<dbReference type="OrthoDB" id="9779790at2"/>
<dbReference type="EMBL" id="FTNC01000001">
    <property type="protein sequence ID" value="SIQ10112.1"/>
    <property type="molecule type" value="Genomic_DNA"/>
</dbReference>
<dbReference type="PANTHER" id="PTHR45782">
    <property type="entry name" value="MITOCHONDRIAL RIBOSOME-ASSOCIATED GTPASE 1"/>
    <property type="match status" value="1"/>
</dbReference>
<dbReference type="GO" id="GO:0003924">
    <property type="term" value="F:GTPase activity"/>
    <property type="evidence" value="ECO:0007669"/>
    <property type="project" value="TreeGrafter"/>
</dbReference>
<feature type="binding site" evidence="5">
    <location>
        <begin position="57"/>
        <end position="60"/>
    </location>
    <ligand>
        <name>GTP</name>
        <dbReference type="ChEBI" id="CHEBI:37565"/>
    </ligand>
</feature>
<organism evidence="7 8">
    <name type="scientific">Halanaerobium kushneri</name>
    <dbReference type="NCBI Taxonomy" id="56779"/>
    <lineage>
        <taxon>Bacteria</taxon>
        <taxon>Bacillati</taxon>
        <taxon>Bacillota</taxon>
        <taxon>Clostridia</taxon>
        <taxon>Halanaerobiales</taxon>
        <taxon>Halanaerobiaceae</taxon>
        <taxon>Halanaerobium</taxon>
    </lineage>
</organism>
<dbReference type="PRINTS" id="PR00326">
    <property type="entry name" value="GTP1OBG"/>
</dbReference>
<evidence type="ECO:0000256" key="5">
    <source>
        <dbReference type="PIRSR" id="PIRSR006230-1"/>
    </source>
</evidence>
<dbReference type="CDD" id="cd01856">
    <property type="entry name" value="YlqF"/>
    <property type="match status" value="1"/>
</dbReference>
<dbReference type="PANTHER" id="PTHR45782:SF4">
    <property type="entry name" value="MITOCHONDRIAL RIBOSOME-ASSOCIATED GTPASE 1"/>
    <property type="match status" value="1"/>
</dbReference>
<dbReference type="Pfam" id="PF01926">
    <property type="entry name" value="MMR_HSR1"/>
    <property type="match status" value="1"/>
</dbReference>
<dbReference type="FunFam" id="3.40.50.300:FF:000590">
    <property type="entry name" value="Ribosome biogenesis GTPase A"/>
    <property type="match status" value="1"/>
</dbReference>
<dbReference type="InterPro" id="IPR027417">
    <property type="entry name" value="P-loop_NTPase"/>
</dbReference>
<comment type="function">
    <text evidence="4">Required for a late step of 50S ribosomal subunit assembly. Has GTPase activity.</text>
</comment>
<dbReference type="InterPro" id="IPR023179">
    <property type="entry name" value="GTP-bd_ortho_bundle_sf"/>
</dbReference>